<feature type="transmembrane region" description="Helical" evidence="1">
    <location>
        <begin position="12"/>
        <end position="33"/>
    </location>
</feature>
<keyword evidence="1" id="KW-0812">Transmembrane</keyword>
<evidence type="ECO:0000313" key="2">
    <source>
        <dbReference type="EMBL" id="MBC9251164.1"/>
    </source>
</evidence>
<dbReference type="EMBL" id="LZEU01000001">
    <property type="protein sequence ID" value="MBC9251164.1"/>
    <property type="molecule type" value="Genomic_DNA"/>
</dbReference>
<feature type="transmembrane region" description="Helical" evidence="1">
    <location>
        <begin position="176"/>
        <end position="198"/>
    </location>
</feature>
<keyword evidence="1" id="KW-0472">Membrane</keyword>
<comment type="caution">
    <text evidence="2">The sequence shown here is derived from an EMBL/GenBank/DDBJ whole genome shotgun (WGS) entry which is preliminary data.</text>
</comment>
<name>A0ABR7S284_AQUAC</name>
<keyword evidence="3" id="KW-1185">Reference proteome</keyword>
<proteinExistence type="predicted"/>
<protein>
    <recommendedName>
        <fullName evidence="4">DUF4386 domain-containing protein</fullName>
    </recommendedName>
</protein>
<accession>A0ABR7S284</accession>
<organism evidence="2 3">
    <name type="scientific">Aquipseudomonas alcaligenes</name>
    <name type="common">Pseudomonas alcaligenes</name>
    <dbReference type="NCBI Taxonomy" id="43263"/>
    <lineage>
        <taxon>Bacteria</taxon>
        <taxon>Pseudomonadati</taxon>
        <taxon>Pseudomonadota</taxon>
        <taxon>Gammaproteobacteria</taxon>
        <taxon>Pseudomonadales</taxon>
        <taxon>Pseudomonadaceae</taxon>
        <taxon>Aquipseudomonas</taxon>
    </lineage>
</organism>
<dbReference type="Proteomes" id="UP000744555">
    <property type="component" value="Unassembled WGS sequence"/>
</dbReference>
<dbReference type="RefSeq" id="WP_187806489.1">
    <property type="nucleotide sequence ID" value="NZ_LZEU01000001.1"/>
</dbReference>
<evidence type="ECO:0000313" key="3">
    <source>
        <dbReference type="Proteomes" id="UP000744555"/>
    </source>
</evidence>
<gene>
    <name evidence="2" type="ORF">A9179_12840</name>
</gene>
<feature type="transmembrane region" description="Helical" evidence="1">
    <location>
        <begin position="57"/>
        <end position="81"/>
    </location>
</feature>
<reference evidence="2 3" key="1">
    <citation type="submission" date="2016-06" db="EMBL/GenBank/DDBJ databases">
        <authorList>
            <person name="Ramos C."/>
            <person name="Pintado A."/>
            <person name="Crespo-Gomez J.I."/>
        </authorList>
    </citation>
    <scope>NUCLEOTIDE SEQUENCE [LARGE SCALE GENOMIC DNA]</scope>
    <source>
        <strain evidence="2 3">AVO110</strain>
    </source>
</reference>
<feature type="transmembrane region" description="Helical" evidence="1">
    <location>
        <begin position="88"/>
        <end position="111"/>
    </location>
</feature>
<keyword evidence="1" id="KW-1133">Transmembrane helix</keyword>
<evidence type="ECO:0000256" key="1">
    <source>
        <dbReference type="SAM" id="Phobius"/>
    </source>
</evidence>
<feature type="transmembrane region" description="Helical" evidence="1">
    <location>
        <begin position="210"/>
        <end position="228"/>
    </location>
</feature>
<feature type="transmembrane region" description="Helical" evidence="1">
    <location>
        <begin position="149"/>
        <end position="169"/>
    </location>
</feature>
<evidence type="ECO:0008006" key="4">
    <source>
        <dbReference type="Google" id="ProtNLM"/>
    </source>
</evidence>
<sequence length="244" mass="26624">MQKKLSGATRFTAYAAILGAIFAYTTITLSMMVTGDDTSMILSGAKVLSLPDEIRELYRWSMLTDIFGFYLPSLVVGGYLWHVFRNEAGALGSIAVLAIGFYATVGIIGAATQQAVVTPLAQLYGQGDASIKAAAEVTWTTIAYAVQYGLWWSEGLVVLFWGLVVGGQLKRAGWGWFSLLLLKIVGISFTLFLVFGFFKSLDELMKIMEMSFLVLYPLWLLIFGVRLLRGQGGVSIQDGRVAAT</sequence>